<dbReference type="InterPro" id="IPR001680">
    <property type="entry name" value="WD40_rpt"/>
</dbReference>
<sequence>MRAPLPDAGCARIYALAFRPGGDMLAAACRDERLLLWDRVDTDAPRALTAPADLGGTVHSIVFNAEGTLAATAIGEPVSDTTRRGVVRLWRVTDTGLLPLGAPLPIDDAAPAKSVSFHPAGAHLAVGTDSGLVQIWDITDPQRPADPLTLAGPTKGIGQLAFSPDGAHLAACGADGATHLWGTRDAGAPVATSPVTTSTWANSVAFSPDSTRLAIGSSHSESALRVVDTTTHEPIAVMPHPAPVTAVRFTPDGQDVLTAANDGTVRNWPLPSPALPTTSYAVSSTRFTSDGATLAVGSRDLRLYDMADPLRPRQLGPATTNPDGFSGALAFGPGDRVLAESHGKSGTIRLYDLSDRAHPRPLGPDLRAHDGQVEHLSYSPDGALIATGGRDGRVHLWDVTRPDTPIRLSTPGAFAGTVHWTAFNPRGNLLVAGSADRTLRLWDVSDPRNPVQRGEPLTPAPHYVYSTVFSPDGRTLAVSLGDSTVRLYDITDPGAPRQIGQPLEGPTDYGYSVTFDDTGTTLAGAFNDSTVWIWDLSEITGPRHRATLTLPDGDVFTIAFQPGQHRLAASGADLTPRIWTSDVDQAAALVCSTTGTPITEEEWTRNAPGVAYLNPCPQST</sequence>
<dbReference type="InterPro" id="IPR020472">
    <property type="entry name" value="WD40_PAC1"/>
</dbReference>
<feature type="repeat" description="WD" evidence="3">
    <location>
        <begin position="366"/>
        <end position="399"/>
    </location>
</feature>
<dbReference type="Pfam" id="PF00400">
    <property type="entry name" value="WD40"/>
    <property type="match status" value="7"/>
</dbReference>
<dbReference type="InterPro" id="IPR011047">
    <property type="entry name" value="Quinoprotein_ADH-like_sf"/>
</dbReference>
<evidence type="ECO:0000256" key="2">
    <source>
        <dbReference type="ARBA" id="ARBA00022737"/>
    </source>
</evidence>
<feature type="repeat" description="WD" evidence="3">
    <location>
        <begin position="422"/>
        <end position="452"/>
    </location>
</feature>
<feature type="repeat" description="WD" evidence="3">
    <location>
        <begin position="114"/>
        <end position="146"/>
    </location>
</feature>
<organism evidence="4 5">
    <name type="scientific">Actinosynnema pretiosum subsp. pretiosum</name>
    <dbReference type="NCBI Taxonomy" id="103721"/>
    <lineage>
        <taxon>Bacteria</taxon>
        <taxon>Bacillati</taxon>
        <taxon>Actinomycetota</taxon>
        <taxon>Actinomycetes</taxon>
        <taxon>Pseudonocardiales</taxon>
        <taxon>Pseudonocardiaceae</taxon>
        <taxon>Actinosynnema</taxon>
    </lineage>
</organism>
<feature type="repeat" description="WD" evidence="3">
    <location>
        <begin position="237"/>
        <end position="278"/>
    </location>
</feature>
<reference evidence="4" key="1">
    <citation type="submission" date="2021-04" db="EMBL/GenBank/DDBJ databases">
        <title>Genomic sequence of Actinosynnema pretiosum subsp. pretiosum ATCC 31280 (C-14919).</title>
        <authorList>
            <person name="Bai L."/>
            <person name="Wang X."/>
            <person name="Xiao Y."/>
        </authorList>
    </citation>
    <scope>NUCLEOTIDE SEQUENCE</scope>
    <source>
        <strain evidence="4">ATCC 31280</strain>
    </source>
</reference>
<keyword evidence="2" id="KW-0677">Repeat</keyword>
<dbReference type="EMBL" id="CP073249">
    <property type="protein sequence ID" value="QUF04717.1"/>
    <property type="molecule type" value="Genomic_DNA"/>
</dbReference>
<dbReference type="PROSITE" id="PS50294">
    <property type="entry name" value="WD_REPEATS_REGION"/>
    <property type="match status" value="3"/>
</dbReference>
<feature type="repeat" description="WD" evidence="3">
    <location>
        <begin position="13"/>
        <end position="38"/>
    </location>
</feature>
<dbReference type="SUPFAM" id="SSF50998">
    <property type="entry name" value="Quinoprotein alcohol dehydrogenase-like"/>
    <property type="match status" value="1"/>
</dbReference>
<dbReference type="PRINTS" id="PR00320">
    <property type="entry name" value="GPROTEINBRPT"/>
</dbReference>
<gene>
    <name evidence="4" type="ORF">KCV87_00800</name>
</gene>
<feature type="repeat" description="WD" evidence="3">
    <location>
        <begin position="150"/>
        <end position="181"/>
    </location>
</feature>
<dbReference type="PROSITE" id="PS50082">
    <property type="entry name" value="WD_REPEATS_2"/>
    <property type="match status" value="7"/>
</dbReference>
<dbReference type="SUPFAM" id="SSF101908">
    <property type="entry name" value="Putative isomerase YbhE"/>
    <property type="match status" value="1"/>
</dbReference>
<evidence type="ECO:0000256" key="1">
    <source>
        <dbReference type="ARBA" id="ARBA00022574"/>
    </source>
</evidence>
<dbReference type="PANTHER" id="PTHR22847">
    <property type="entry name" value="WD40 REPEAT PROTEIN"/>
    <property type="match status" value="1"/>
</dbReference>
<dbReference type="AlphaFoldDB" id="A0AA45L7G8"/>
<dbReference type="InterPro" id="IPR019775">
    <property type="entry name" value="WD40_repeat_CS"/>
</dbReference>
<dbReference type="Proteomes" id="UP000677152">
    <property type="component" value="Chromosome"/>
</dbReference>
<dbReference type="SMART" id="SM00320">
    <property type="entry name" value="WD40"/>
    <property type="match status" value="11"/>
</dbReference>
<keyword evidence="1 3" id="KW-0853">WD repeat</keyword>
<name>A0AA45L7G8_9PSEU</name>
<evidence type="ECO:0000256" key="3">
    <source>
        <dbReference type="PROSITE-ProRule" id="PRU00221"/>
    </source>
</evidence>
<dbReference type="InterPro" id="IPR015943">
    <property type="entry name" value="WD40/YVTN_repeat-like_dom_sf"/>
</dbReference>
<feature type="repeat" description="WD" evidence="3">
    <location>
        <begin position="503"/>
        <end position="537"/>
    </location>
</feature>
<evidence type="ECO:0000313" key="4">
    <source>
        <dbReference type="EMBL" id="QUF04717.1"/>
    </source>
</evidence>
<evidence type="ECO:0000313" key="5">
    <source>
        <dbReference type="Proteomes" id="UP000677152"/>
    </source>
</evidence>
<dbReference type="Gene3D" id="2.130.10.10">
    <property type="entry name" value="YVTN repeat-like/Quinoprotein amine dehydrogenase"/>
    <property type="match status" value="4"/>
</dbReference>
<dbReference type="PROSITE" id="PS00678">
    <property type="entry name" value="WD_REPEATS_1"/>
    <property type="match status" value="3"/>
</dbReference>
<proteinExistence type="predicted"/>
<dbReference type="CDD" id="cd00200">
    <property type="entry name" value="WD40"/>
    <property type="match status" value="1"/>
</dbReference>
<accession>A0AA45L7G8</accession>
<dbReference type="PANTHER" id="PTHR22847:SF637">
    <property type="entry name" value="WD REPEAT DOMAIN 5B"/>
    <property type="match status" value="1"/>
</dbReference>
<protein>
    <submittedName>
        <fullName evidence="4">PD40 domain-containing protein</fullName>
    </submittedName>
</protein>